<accession>A0A6C0D7U0</accession>
<organism evidence="2">
    <name type="scientific">viral metagenome</name>
    <dbReference type="NCBI Taxonomy" id="1070528"/>
    <lineage>
        <taxon>unclassified sequences</taxon>
        <taxon>metagenomes</taxon>
        <taxon>organismal metagenomes</taxon>
    </lineage>
</organism>
<evidence type="ECO:0000313" key="2">
    <source>
        <dbReference type="EMBL" id="QHT12204.1"/>
    </source>
</evidence>
<sequence>MSCPYANILGKPNTGVHSIRLFGLSVIDIFLTMIAAVITAKAYKINVVLSFVLWFVLGEVLHYIFGVKSAFLVKINLIPDC</sequence>
<keyword evidence="1" id="KW-0472">Membrane</keyword>
<dbReference type="EMBL" id="MN739542">
    <property type="protein sequence ID" value="QHT12204.1"/>
    <property type="molecule type" value="Genomic_DNA"/>
</dbReference>
<keyword evidence="1" id="KW-0812">Transmembrane</keyword>
<feature type="transmembrane region" description="Helical" evidence="1">
    <location>
        <begin position="45"/>
        <end position="65"/>
    </location>
</feature>
<dbReference type="AlphaFoldDB" id="A0A6C0D7U0"/>
<protein>
    <submittedName>
        <fullName evidence="2">Uncharacterized protein</fullName>
    </submittedName>
</protein>
<feature type="transmembrane region" description="Helical" evidence="1">
    <location>
        <begin position="21"/>
        <end position="39"/>
    </location>
</feature>
<proteinExistence type="predicted"/>
<name>A0A6C0D7U0_9ZZZZ</name>
<evidence type="ECO:0000256" key="1">
    <source>
        <dbReference type="SAM" id="Phobius"/>
    </source>
</evidence>
<reference evidence="2" key="1">
    <citation type="journal article" date="2020" name="Nature">
        <title>Giant virus diversity and host interactions through global metagenomics.</title>
        <authorList>
            <person name="Schulz F."/>
            <person name="Roux S."/>
            <person name="Paez-Espino D."/>
            <person name="Jungbluth S."/>
            <person name="Walsh D.A."/>
            <person name="Denef V.J."/>
            <person name="McMahon K.D."/>
            <person name="Konstantinidis K.T."/>
            <person name="Eloe-Fadrosh E.A."/>
            <person name="Kyrpides N.C."/>
            <person name="Woyke T."/>
        </authorList>
    </citation>
    <scope>NUCLEOTIDE SEQUENCE</scope>
    <source>
        <strain evidence="2">GVMAG-M-3300023174-129</strain>
    </source>
</reference>
<keyword evidence="1" id="KW-1133">Transmembrane helix</keyword>